<dbReference type="InterPro" id="IPR011992">
    <property type="entry name" value="EF-hand-dom_pair"/>
</dbReference>
<feature type="compositionally biased region" description="Basic and acidic residues" evidence="1">
    <location>
        <begin position="27"/>
        <end position="39"/>
    </location>
</feature>
<evidence type="ECO:0000259" key="2">
    <source>
        <dbReference type="PROSITE" id="PS50222"/>
    </source>
</evidence>
<keyword evidence="4" id="KW-1185">Reference proteome</keyword>
<feature type="compositionally biased region" description="Basic and acidic residues" evidence="1">
    <location>
        <begin position="242"/>
        <end position="254"/>
    </location>
</feature>
<accession>A0AA36NJR1</accession>
<feature type="region of interest" description="Disordered" evidence="1">
    <location>
        <begin position="242"/>
        <end position="266"/>
    </location>
</feature>
<dbReference type="PROSITE" id="PS50222">
    <property type="entry name" value="EF_HAND_2"/>
    <property type="match status" value="1"/>
</dbReference>
<reference evidence="3" key="1">
    <citation type="submission" date="2023-08" db="EMBL/GenBank/DDBJ databases">
        <authorList>
            <person name="Chen Y."/>
            <person name="Shah S."/>
            <person name="Dougan E. K."/>
            <person name="Thang M."/>
            <person name="Chan C."/>
        </authorList>
    </citation>
    <scope>NUCLEOTIDE SEQUENCE</scope>
</reference>
<dbReference type="AlphaFoldDB" id="A0AA36NJR1"/>
<sequence>MSLAPPVVPNPESFTLVAEGELVKEVAKPAKAKEDKASADELGPLPAKERTTLTTPVTELPDKEEITAAQAERKPIKGIPAVEFRARCDLIFEKYDKDKDEVLSFEELCCLMEAGGRRIEEYDAYASLCQRLDCDARVGLTRKDVYKLFEKAPQAVWEEVYRSINPLAQMVKKGADRLPDTFLERPITEFLFEDEEMSMQAQMLSEAMQLGRGLGSLYGLFLLSRRGKEELAEVVKASRKSQLCEEDKRERSRSDTASTASSDGSFHAEHVDDALEVDASAFEEISETFRAPPGLCDQWATLPLPLRPHLLSLLSSRRSRQRLRLVEQQSGAQLALDHVWNVLHISGSPASIWEAQQQLEVMEGFTVDISCAMWTELMRGRGNEDASPLCLSKVQEQVGHRVHVERDAWALRVFAPRSAEPQVTTLIRRLAARFASETLELPENADWNLIKKLQRSSLTLRVEPGRVELAGLKEEVQQAAKELTVRIVFGVVSVEVTFQSVDDLRAQLGLPETPQPKTSRAPPLAVPRPAGGSEFKDQVCYVCEDSSELRFG</sequence>
<comment type="caution">
    <text evidence="3">The sequence shown here is derived from an EMBL/GenBank/DDBJ whole genome shotgun (WGS) entry which is preliminary data.</text>
</comment>
<evidence type="ECO:0000256" key="1">
    <source>
        <dbReference type="SAM" id="MobiDB-lite"/>
    </source>
</evidence>
<protein>
    <recommendedName>
        <fullName evidence="2">EF-hand domain-containing protein</fullName>
    </recommendedName>
</protein>
<dbReference type="GO" id="GO:0005509">
    <property type="term" value="F:calcium ion binding"/>
    <property type="evidence" value="ECO:0007669"/>
    <property type="project" value="InterPro"/>
</dbReference>
<dbReference type="Proteomes" id="UP001178507">
    <property type="component" value="Unassembled WGS sequence"/>
</dbReference>
<feature type="domain" description="EF-hand" evidence="2">
    <location>
        <begin position="83"/>
        <end position="118"/>
    </location>
</feature>
<evidence type="ECO:0000313" key="3">
    <source>
        <dbReference type="EMBL" id="CAJ1409942.1"/>
    </source>
</evidence>
<evidence type="ECO:0000313" key="4">
    <source>
        <dbReference type="Proteomes" id="UP001178507"/>
    </source>
</evidence>
<name>A0AA36NJR1_9DINO</name>
<gene>
    <name evidence="3" type="ORF">EVOR1521_LOCUS30902</name>
</gene>
<proteinExistence type="predicted"/>
<organism evidence="3 4">
    <name type="scientific">Effrenium voratum</name>
    <dbReference type="NCBI Taxonomy" id="2562239"/>
    <lineage>
        <taxon>Eukaryota</taxon>
        <taxon>Sar</taxon>
        <taxon>Alveolata</taxon>
        <taxon>Dinophyceae</taxon>
        <taxon>Suessiales</taxon>
        <taxon>Symbiodiniaceae</taxon>
        <taxon>Effrenium</taxon>
    </lineage>
</organism>
<dbReference type="InterPro" id="IPR002048">
    <property type="entry name" value="EF_hand_dom"/>
</dbReference>
<dbReference type="SUPFAM" id="SSF47473">
    <property type="entry name" value="EF-hand"/>
    <property type="match status" value="1"/>
</dbReference>
<dbReference type="Gene3D" id="1.10.238.10">
    <property type="entry name" value="EF-hand"/>
    <property type="match status" value="1"/>
</dbReference>
<dbReference type="EMBL" id="CAUJNA010003795">
    <property type="protein sequence ID" value="CAJ1409942.1"/>
    <property type="molecule type" value="Genomic_DNA"/>
</dbReference>
<feature type="region of interest" description="Disordered" evidence="1">
    <location>
        <begin position="27"/>
        <end position="47"/>
    </location>
</feature>